<evidence type="ECO:0000256" key="1">
    <source>
        <dbReference type="SAM" id="MobiDB-lite"/>
    </source>
</evidence>
<gene>
    <name evidence="2" type="ORF">BJY16_003573</name>
</gene>
<comment type="caution">
    <text evidence="2">The sequence shown here is derived from an EMBL/GenBank/DDBJ whole genome shotgun (WGS) entry which is preliminary data.</text>
</comment>
<evidence type="ECO:0000313" key="3">
    <source>
        <dbReference type="Proteomes" id="UP000546162"/>
    </source>
</evidence>
<dbReference type="Proteomes" id="UP000546162">
    <property type="component" value="Unassembled WGS sequence"/>
</dbReference>
<sequence>MTSPDSLPAAGFVHPRWAMQRAGPDREGQETNFSVRGEQVMQERYEIRVRGFLGPLLRRTLGDLRIRPIPRQSTIRGRLSDDDLERLLTTLDKSGVQVVCLTSLGETR</sequence>
<protein>
    <submittedName>
        <fullName evidence="2">Uncharacterized protein</fullName>
    </submittedName>
</protein>
<reference evidence="2 3" key="1">
    <citation type="submission" date="2020-08" db="EMBL/GenBank/DDBJ databases">
        <title>Sequencing the genomes of 1000 actinobacteria strains.</title>
        <authorList>
            <person name="Klenk H.-P."/>
        </authorList>
    </citation>
    <scope>NUCLEOTIDE SEQUENCE [LARGE SCALE GENOMIC DNA]</scope>
    <source>
        <strain evidence="2 3">DSM 45809</strain>
    </source>
</reference>
<accession>A0A7W7GXH6</accession>
<name>A0A7W7GXH6_9ACTN</name>
<dbReference type="AlphaFoldDB" id="A0A7W7GXH6"/>
<dbReference type="RefSeq" id="WP_239177524.1">
    <property type="nucleotide sequence ID" value="NZ_BAABFG010000005.1"/>
</dbReference>
<keyword evidence="3" id="KW-1185">Reference proteome</keyword>
<proteinExistence type="predicted"/>
<evidence type="ECO:0000313" key="2">
    <source>
        <dbReference type="EMBL" id="MBB4740114.1"/>
    </source>
</evidence>
<dbReference type="EMBL" id="JACHNB010000001">
    <property type="protein sequence ID" value="MBB4740114.1"/>
    <property type="molecule type" value="Genomic_DNA"/>
</dbReference>
<feature type="region of interest" description="Disordered" evidence="1">
    <location>
        <begin position="1"/>
        <end position="33"/>
    </location>
</feature>
<organism evidence="2 3">
    <name type="scientific">Actinoplanes octamycinicus</name>
    <dbReference type="NCBI Taxonomy" id="135948"/>
    <lineage>
        <taxon>Bacteria</taxon>
        <taxon>Bacillati</taxon>
        <taxon>Actinomycetota</taxon>
        <taxon>Actinomycetes</taxon>
        <taxon>Micromonosporales</taxon>
        <taxon>Micromonosporaceae</taxon>
        <taxon>Actinoplanes</taxon>
    </lineage>
</organism>